<evidence type="ECO:0000313" key="1">
    <source>
        <dbReference type="EMBL" id="KAA3675280.1"/>
    </source>
</evidence>
<organism evidence="1 2">
    <name type="scientific">Paragonimus westermani</name>
    <dbReference type="NCBI Taxonomy" id="34504"/>
    <lineage>
        <taxon>Eukaryota</taxon>
        <taxon>Metazoa</taxon>
        <taxon>Spiralia</taxon>
        <taxon>Lophotrochozoa</taxon>
        <taxon>Platyhelminthes</taxon>
        <taxon>Trematoda</taxon>
        <taxon>Digenea</taxon>
        <taxon>Plagiorchiida</taxon>
        <taxon>Troglotremata</taxon>
        <taxon>Troglotrematidae</taxon>
        <taxon>Paragonimus</taxon>
    </lineage>
</organism>
<gene>
    <name evidence="1" type="ORF">DEA37_0011365</name>
</gene>
<proteinExistence type="predicted"/>
<keyword evidence="2" id="KW-1185">Reference proteome</keyword>
<dbReference type="AlphaFoldDB" id="A0A5J4NIR4"/>
<evidence type="ECO:0000313" key="2">
    <source>
        <dbReference type="Proteomes" id="UP000324629"/>
    </source>
</evidence>
<protein>
    <submittedName>
        <fullName evidence="1">Uncharacterized protein</fullName>
    </submittedName>
</protein>
<dbReference type="Proteomes" id="UP000324629">
    <property type="component" value="Unassembled WGS sequence"/>
</dbReference>
<name>A0A5J4NIR4_9TREM</name>
<reference evidence="1 2" key="1">
    <citation type="journal article" date="2019" name="Gigascience">
        <title>Whole-genome sequence of the oriental lung fluke Paragonimus westermani.</title>
        <authorList>
            <person name="Oey H."/>
            <person name="Zakrzewski M."/>
            <person name="Narain K."/>
            <person name="Devi K.R."/>
            <person name="Agatsuma T."/>
            <person name="Nawaratna S."/>
            <person name="Gobert G.N."/>
            <person name="Jones M.K."/>
            <person name="Ragan M.A."/>
            <person name="McManus D.P."/>
            <person name="Krause L."/>
        </authorList>
    </citation>
    <scope>NUCLEOTIDE SEQUENCE [LARGE SCALE GENOMIC DNA]</scope>
    <source>
        <strain evidence="1 2">IND2009</strain>
    </source>
</reference>
<sequence>SKRVVIKEPNQYHVRGTARFNSATKCHVPTLAESAASDGELEHATIQIQPVPPIYSPTGPYKALTHTEMQSGIPAPKSSTPYHASLDMVEQRRFSGQGVTDTTSIRLRTKRGDSQPLDTEIFTRPNQHQTSVTPMVNTCPNSPVYWARAGTRIFPNNPISKTSDTWNSTASQHLTASEPSPQSVVYNDQTRGAQNMWNAHVAAQIAHGQNMPLKLPVGNSNPFEQIVNTSYVSDFIHLIYFVYRLCF</sequence>
<dbReference type="EMBL" id="QNGE01002617">
    <property type="protein sequence ID" value="KAA3675280.1"/>
    <property type="molecule type" value="Genomic_DNA"/>
</dbReference>
<accession>A0A5J4NIR4</accession>
<feature type="non-terminal residue" evidence="1">
    <location>
        <position position="1"/>
    </location>
</feature>
<comment type="caution">
    <text evidence="1">The sequence shown here is derived from an EMBL/GenBank/DDBJ whole genome shotgun (WGS) entry which is preliminary data.</text>
</comment>